<comment type="similarity">
    <text evidence="1 4">Belongs to the glycosyl hydrolase 43 family.</text>
</comment>
<evidence type="ECO:0000313" key="6">
    <source>
        <dbReference type="EMBL" id="NGZ74771.1"/>
    </source>
</evidence>
<reference evidence="6 7" key="1">
    <citation type="submission" date="2020-01" db="EMBL/GenBank/DDBJ databases">
        <title>Polyphasic characterisation and genomic insights into a novel alkali tolerant bacterium VR-M41.</title>
        <authorList>
            <person name="Vemuluri V.R."/>
        </authorList>
    </citation>
    <scope>NUCLEOTIDE SEQUENCE [LARGE SCALE GENOMIC DNA]</scope>
    <source>
        <strain evidence="6 7">VR-M41</strain>
    </source>
</reference>
<dbReference type="InterPro" id="IPR051795">
    <property type="entry name" value="Glycosyl_Hydrlase_43"/>
</dbReference>
<proteinExistence type="inferred from homology"/>
<evidence type="ECO:0000256" key="3">
    <source>
        <dbReference type="ARBA" id="ARBA00023295"/>
    </source>
</evidence>
<dbReference type="PANTHER" id="PTHR42812">
    <property type="entry name" value="BETA-XYLOSIDASE"/>
    <property type="match status" value="1"/>
</dbReference>
<dbReference type="GO" id="GO:0016787">
    <property type="term" value="F:hydrolase activity"/>
    <property type="evidence" value="ECO:0007669"/>
    <property type="project" value="UniProtKB-KW"/>
</dbReference>
<dbReference type="Proteomes" id="UP000800303">
    <property type="component" value="Unassembled WGS sequence"/>
</dbReference>
<feature type="domain" description="Beta-xylosidase C-terminal Concanavalin A-like" evidence="5">
    <location>
        <begin position="335"/>
        <end position="521"/>
    </location>
</feature>
<dbReference type="SUPFAM" id="SSF49899">
    <property type="entry name" value="Concanavalin A-like lectins/glucanases"/>
    <property type="match status" value="1"/>
</dbReference>
<evidence type="ECO:0000256" key="4">
    <source>
        <dbReference type="RuleBase" id="RU361187"/>
    </source>
</evidence>
<keyword evidence="7" id="KW-1185">Reference proteome</keyword>
<comment type="caution">
    <text evidence="6">The sequence shown here is derived from an EMBL/GenBank/DDBJ whole genome shotgun (WGS) entry which is preliminary data.</text>
</comment>
<accession>A0ABX0F6H4</accession>
<keyword evidence="3 4" id="KW-0326">Glycosidase</keyword>
<dbReference type="InterPro" id="IPR006710">
    <property type="entry name" value="Glyco_hydro_43"/>
</dbReference>
<evidence type="ECO:0000256" key="2">
    <source>
        <dbReference type="ARBA" id="ARBA00022801"/>
    </source>
</evidence>
<dbReference type="PROSITE" id="PS51257">
    <property type="entry name" value="PROKAR_LIPOPROTEIN"/>
    <property type="match status" value="1"/>
</dbReference>
<organism evidence="6 7">
    <name type="scientific">Saccharibacillus alkalitolerans</name>
    <dbReference type="NCBI Taxonomy" id="2705290"/>
    <lineage>
        <taxon>Bacteria</taxon>
        <taxon>Bacillati</taxon>
        <taxon>Bacillota</taxon>
        <taxon>Bacilli</taxon>
        <taxon>Bacillales</taxon>
        <taxon>Paenibacillaceae</taxon>
        <taxon>Saccharibacillus</taxon>
    </lineage>
</organism>
<evidence type="ECO:0000259" key="5">
    <source>
        <dbReference type="Pfam" id="PF17851"/>
    </source>
</evidence>
<protein>
    <submittedName>
        <fullName evidence="6">Glycoside hydrolase family 43 protein</fullName>
    </submittedName>
</protein>
<dbReference type="CDD" id="cd18617">
    <property type="entry name" value="GH43_XynB-like"/>
    <property type="match status" value="1"/>
</dbReference>
<dbReference type="InterPro" id="IPR013320">
    <property type="entry name" value="ConA-like_dom_sf"/>
</dbReference>
<dbReference type="Gene3D" id="2.60.120.200">
    <property type="match status" value="1"/>
</dbReference>
<dbReference type="InterPro" id="IPR041542">
    <property type="entry name" value="GH43_C2"/>
</dbReference>
<evidence type="ECO:0000313" key="7">
    <source>
        <dbReference type="Proteomes" id="UP000800303"/>
    </source>
</evidence>
<sequence>MTERYGAPDSRGAAYANPILAGCYPDPSITRAGDHYYLVTSSFEYFPGVPTFRSRDLFRWEQIGHVLTRRSQVDLRERASSSGIYASTIRHHAGRFYMITTDVRGIGNFYVTAERAEGPWSDPILLPYGNIDPSLFFDDDGRTYVTAQNGADDESHIIQYEIDPSDGRVLSEPAVIWRGDGGPWLEGPHLYKIRGRYYLMAASGGTSAEHREIIARSDSPYGPFEDKPEPILTHRELKKHPVQCLGHADLIQDDSGDWWAVFLGMRPIGGRYSPLGRETFLAPVRWTEDGWPDIDNNEGSVEACAFDAAGTLLPSGVRPADPAGEEVVSLDAGEGFGPRWAFLRDYEAERYVWGENAEGVTIVGSAYSLDDEAPATFACLRQRHVDMELSADLDYVPKAEGERAGLAARLNNRGHFFAGIARSDNRRVLLTELRNGERFERRIGGDLPAEGKIRLKLRADESGYFASYSEDGIHWTDAGLFAPVAALSPEANGGFTGVCVGLHACGAGQETQPASYSRVVYSPRS</sequence>
<gene>
    <name evidence="6" type="ORF">GYN08_05520</name>
</gene>
<evidence type="ECO:0000256" key="1">
    <source>
        <dbReference type="ARBA" id="ARBA00009865"/>
    </source>
</evidence>
<keyword evidence="2 4" id="KW-0378">Hydrolase</keyword>
<dbReference type="PANTHER" id="PTHR42812:SF12">
    <property type="entry name" value="BETA-XYLOSIDASE-RELATED"/>
    <property type="match status" value="1"/>
</dbReference>
<dbReference type="RefSeq" id="WP_166273006.1">
    <property type="nucleotide sequence ID" value="NZ_JAAFGS010000001.1"/>
</dbReference>
<dbReference type="Pfam" id="PF04616">
    <property type="entry name" value="Glyco_hydro_43"/>
    <property type="match status" value="1"/>
</dbReference>
<dbReference type="InterPro" id="IPR023296">
    <property type="entry name" value="Glyco_hydro_beta-prop_sf"/>
</dbReference>
<dbReference type="Gene3D" id="2.115.10.20">
    <property type="entry name" value="Glycosyl hydrolase domain, family 43"/>
    <property type="match status" value="1"/>
</dbReference>
<name>A0ABX0F6H4_9BACL</name>
<dbReference type="SUPFAM" id="SSF75005">
    <property type="entry name" value="Arabinanase/levansucrase/invertase"/>
    <property type="match status" value="1"/>
</dbReference>
<dbReference type="EMBL" id="JAAFGS010000001">
    <property type="protein sequence ID" value="NGZ74771.1"/>
    <property type="molecule type" value="Genomic_DNA"/>
</dbReference>
<dbReference type="Pfam" id="PF17851">
    <property type="entry name" value="GH43_C2"/>
    <property type="match status" value="1"/>
</dbReference>